<evidence type="ECO:0000256" key="1">
    <source>
        <dbReference type="SAM" id="MobiDB-lite"/>
    </source>
</evidence>
<feature type="region of interest" description="Disordered" evidence="1">
    <location>
        <begin position="129"/>
        <end position="148"/>
    </location>
</feature>
<dbReference type="PANTHER" id="PTHR39460">
    <property type="entry name" value="EXPRESSED PROTEIN"/>
    <property type="match status" value="1"/>
</dbReference>
<keyword evidence="4" id="KW-1185">Reference proteome</keyword>
<feature type="domain" description="DUF7729" evidence="2">
    <location>
        <begin position="149"/>
        <end position="231"/>
    </location>
</feature>
<sequence length="244" mass="25297">DTSLPTPFDTTLGNNFTSAACLPFFQTFLSNATFSACLPFSLLLQTSSSFFQTIRQPARLARTLDATCTVNVTDCSLLMSNLNTQLRSQAVCGADLSLGNPVVIQAANGFAAYDVLYRAACLKSRLPTPSSSSPTSSSPSSVPAPTSTSSGGQYCFSLAATNLSAPDSMYTYFLPLGLKLPPDARPACTGCLKDTMAGFAQSATIKGQGVAGTYEAAAATVEKWCGEGFVRRGVGVGSANAGSR</sequence>
<accession>A0A6A6GHB6</accession>
<dbReference type="InterPro" id="IPR056146">
    <property type="entry name" value="DUF7729"/>
</dbReference>
<protein>
    <recommendedName>
        <fullName evidence="2">DUF7729 domain-containing protein</fullName>
    </recommendedName>
</protein>
<dbReference type="Pfam" id="PF24855">
    <property type="entry name" value="DUF7729"/>
    <property type="match status" value="2"/>
</dbReference>
<feature type="non-terminal residue" evidence="3">
    <location>
        <position position="1"/>
    </location>
</feature>
<dbReference type="PANTHER" id="PTHR39460:SF1">
    <property type="entry name" value="C6 TRANSCRIPTION FACTOR"/>
    <property type="match status" value="1"/>
</dbReference>
<feature type="domain" description="DUF7729" evidence="2">
    <location>
        <begin position="3"/>
        <end position="124"/>
    </location>
</feature>
<dbReference type="OrthoDB" id="2564812at2759"/>
<feature type="non-terminal residue" evidence="3">
    <location>
        <position position="244"/>
    </location>
</feature>
<proteinExistence type="predicted"/>
<organism evidence="3 4">
    <name type="scientific">Elsinoe ampelina</name>
    <dbReference type="NCBI Taxonomy" id="302913"/>
    <lineage>
        <taxon>Eukaryota</taxon>
        <taxon>Fungi</taxon>
        <taxon>Dikarya</taxon>
        <taxon>Ascomycota</taxon>
        <taxon>Pezizomycotina</taxon>
        <taxon>Dothideomycetes</taxon>
        <taxon>Dothideomycetidae</taxon>
        <taxon>Myriangiales</taxon>
        <taxon>Elsinoaceae</taxon>
        <taxon>Elsinoe</taxon>
    </lineage>
</organism>
<reference evidence="4" key="1">
    <citation type="journal article" date="2020" name="Stud. Mycol.">
        <title>101 Dothideomycetes genomes: A test case for predicting lifestyles and emergence of pathogens.</title>
        <authorList>
            <person name="Haridas S."/>
            <person name="Albert R."/>
            <person name="Binder M."/>
            <person name="Bloem J."/>
            <person name="LaButti K."/>
            <person name="Salamov A."/>
            <person name="Andreopoulos B."/>
            <person name="Baker S."/>
            <person name="Barry K."/>
            <person name="Bills G."/>
            <person name="Bluhm B."/>
            <person name="Cannon C."/>
            <person name="Castanera R."/>
            <person name="Culley D."/>
            <person name="Daum C."/>
            <person name="Ezra D."/>
            <person name="Gonzalez J."/>
            <person name="Henrissat B."/>
            <person name="Kuo A."/>
            <person name="Liang C."/>
            <person name="Lipzen A."/>
            <person name="Lutzoni F."/>
            <person name="Magnuson J."/>
            <person name="Mondo S."/>
            <person name="Nolan M."/>
            <person name="Ohm R."/>
            <person name="Pangilinan J."/>
            <person name="Park H.-J."/>
            <person name="Ramirez L."/>
            <person name="Alfaro M."/>
            <person name="Sun H."/>
            <person name="Tritt A."/>
            <person name="Yoshinaga Y."/>
            <person name="Zwiers L.-H."/>
            <person name="Turgeon B."/>
            <person name="Goodwin S."/>
            <person name="Spatafora J."/>
            <person name="Crous P."/>
            <person name="Grigoriev I."/>
        </authorList>
    </citation>
    <scope>NUCLEOTIDE SEQUENCE [LARGE SCALE GENOMIC DNA]</scope>
    <source>
        <strain evidence="4">CECT 20119</strain>
    </source>
</reference>
<name>A0A6A6GHB6_9PEZI</name>
<dbReference type="EMBL" id="ML992504">
    <property type="protein sequence ID" value="KAF2225009.1"/>
    <property type="molecule type" value="Genomic_DNA"/>
</dbReference>
<evidence type="ECO:0000313" key="4">
    <source>
        <dbReference type="Proteomes" id="UP000799538"/>
    </source>
</evidence>
<dbReference type="Proteomes" id="UP000799538">
    <property type="component" value="Unassembled WGS sequence"/>
</dbReference>
<gene>
    <name evidence="3" type="ORF">BDZ85DRAFT_167848</name>
</gene>
<evidence type="ECO:0000259" key="2">
    <source>
        <dbReference type="Pfam" id="PF24855"/>
    </source>
</evidence>
<dbReference type="AlphaFoldDB" id="A0A6A6GHB6"/>
<evidence type="ECO:0000313" key="3">
    <source>
        <dbReference type="EMBL" id="KAF2225009.1"/>
    </source>
</evidence>